<accession>D5RJE0</accession>
<feature type="compositionally biased region" description="Low complexity" evidence="1">
    <location>
        <begin position="1"/>
        <end position="17"/>
    </location>
</feature>
<organism evidence="2 3">
    <name type="scientific">Pseudoroseomonas cervicalis ATCC 49957</name>
    <dbReference type="NCBI Taxonomy" id="525371"/>
    <lineage>
        <taxon>Bacteria</taxon>
        <taxon>Pseudomonadati</taxon>
        <taxon>Pseudomonadota</taxon>
        <taxon>Alphaproteobacteria</taxon>
        <taxon>Acetobacterales</taxon>
        <taxon>Roseomonadaceae</taxon>
        <taxon>Roseomonas</taxon>
    </lineage>
</organism>
<feature type="region of interest" description="Disordered" evidence="1">
    <location>
        <begin position="1"/>
        <end position="69"/>
    </location>
</feature>
<name>D5RJE0_9PROT</name>
<sequence length="69" mass="6949">RRGAASGAPPSATAPRVSSERRCSVTSSTSSRAHAGLSMAGAARPGPTRRLSAPPIASADARSPPPDRR</sequence>
<evidence type="ECO:0000313" key="2">
    <source>
        <dbReference type="EMBL" id="EFH12578.1"/>
    </source>
</evidence>
<reference evidence="2 3" key="1">
    <citation type="submission" date="2010-04" db="EMBL/GenBank/DDBJ databases">
        <authorList>
            <person name="Qin X."/>
            <person name="Bachman B."/>
            <person name="Battles P."/>
            <person name="Bell A."/>
            <person name="Bess C."/>
            <person name="Bickham C."/>
            <person name="Chaboub L."/>
            <person name="Chen D."/>
            <person name="Coyle M."/>
            <person name="Deiros D.R."/>
            <person name="Dinh H."/>
            <person name="Forbes L."/>
            <person name="Fowler G."/>
            <person name="Francisco L."/>
            <person name="Fu Q."/>
            <person name="Gubbala S."/>
            <person name="Hale W."/>
            <person name="Han Y."/>
            <person name="Hemphill L."/>
            <person name="Highlander S.K."/>
            <person name="Hirani K."/>
            <person name="Hogues M."/>
            <person name="Jackson L."/>
            <person name="Jakkamsetti A."/>
            <person name="Javaid M."/>
            <person name="Jiang H."/>
            <person name="Korchina V."/>
            <person name="Kovar C."/>
            <person name="Lara F."/>
            <person name="Lee S."/>
            <person name="Mata R."/>
            <person name="Mathew T."/>
            <person name="Moen C."/>
            <person name="Morales K."/>
            <person name="Munidasa M."/>
            <person name="Nazareth L."/>
            <person name="Ngo R."/>
            <person name="Nguyen L."/>
            <person name="Okwuonu G."/>
            <person name="Ongeri F."/>
            <person name="Patil S."/>
            <person name="Petrosino J."/>
            <person name="Pham C."/>
            <person name="Pham P."/>
            <person name="Pu L.-L."/>
            <person name="Puazo M."/>
            <person name="Raj R."/>
            <person name="Reid J."/>
            <person name="Rouhana J."/>
            <person name="Saada N."/>
            <person name="Shang Y."/>
            <person name="Simmons D."/>
            <person name="Thornton R."/>
            <person name="Warren J."/>
            <person name="Weissenberger G."/>
            <person name="Zhang J."/>
            <person name="Zhang L."/>
            <person name="Zhou C."/>
            <person name="Zhu D."/>
            <person name="Muzny D."/>
            <person name="Worley K."/>
            <person name="Gibbs R."/>
        </authorList>
    </citation>
    <scope>NUCLEOTIDE SEQUENCE [LARGE SCALE GENOMIC DNA]</scope>
    <source>
        <strain evidence="2 3">ATCC 49957</strain>
    </source>
</reference>
<keyword evidence="3" id="KW-1185">Reference proteome</keyword>
<dbReference type="AlphaFoldDB" id="D5RJE0"/>
<feature type="non-terminal residue" evidence="2">
    <location>
        <position position="1"/>
    </location>
</feature>
<gene>
    <name evidence="2" type="ORF">HMPREF0731_1200</name>
</gene>
<proteinExistence type="predicted"/>
<dbReference type="EMBL" id="ADVL01000199">
    <property type="protein sequence ID" value="EFH12578.1"/>
    <property type="molecule type" value="Genomic_DNA"/>
</dbReference>
<evidence type="ECO:0000313" key="3">
    <source>
        <dbReference type="Proteomes" id="UP000005324"/>
    </source>
</evidence>
<evidence type="ECO:0000256" key="1">
    <source>
        <dbReference type="SAM" id="MobiDB-lite"/>
    </source>
</evidence>
<dbReference type="HOGENOM" id="CLU_2764111_0_0_5"/>
<protein>
    <submittedName>
        <fullName evidence="2">Uncharacterized protein</fullName>
    </submittedName>
</protein>
<dbReference type="Proteomes" id="UP000005324">
    <property type="component" value="Unassembled WGS sequence"/>
</dbReference>
<comment type="caution">
    <text evidence="2">The sequence shown here is derived from an EMBL/GenBank/DDBJ whole genome shotgun (WGS) entry which is preliminary data.</text>
</comment>